<evidence type="ECO:0000313" key="3">
    <source>
        <dbReference type="Proteomes" id="UP000245845"/>
    </source>
</evidence>
<evidence type="ECO:0000313" key="2">
    <source>
        <dbReference type="EMBL" id="PWJ30340.1"/>
    </source>
</evidence>
<accession>A0A2Y9BET0</accession>
<proteinExistence type="predicted"/>
<dbReference type="Pfam" id="PF09578">
    <property type="entry name" value="Spore_YabQ"/>
    <property type="match status" value="1"/>
</dbReference>
<evidence type="ECO:0000256" key="1">
    <source>
        <dbReference type="SAM" id="Phobius"/>
    </source>
</evidence>
<organism evidence="2 3">
    <name type="scientific">Faecalicatena orotica</name>
    <dbReference type="NCBI Taxonomy" id="1544"/>
    <lineage>
        <taxon>Bacteria</taxon>
        <taxon>Bacillati</taxon>
        <taxon>Bacillota</taxon>
        <taxon>Clostridia</taxon>
        <taxon>Lachnospirales</taxon>
        <taxon>Lachnospiraceae</taxon>
        <taxon>Faecalicatena</taxon>
    </lineage>
</organism>
<keyword evidence="1" id="KW-1133">Transmembrane helix</keyword>
<comment type="caution">
    <text evidence="2">The sequence shown here is derived from an EMBL/GenBank/DDBJ whole genome shotgun (WGS) entry which is preliminary data.</text>
</comment>
<dbReference type="EMBL" id="QGDL01000004">
    <property type="protein sequence ID" value="PWJ30340.1"/>
    <property type="molecule type" value="Genomic_DNA"/>
</dbReference>
<name>A0A2Y9BET0_9FIRM</name>
<dbReference type="Proteomes" id="UP000245845">
    <property type="component" value="Unassembled WGS sequence"/>
</dbReference>
<keyword evidence="3" id="KW-1185">Reference proteome</keyword>
<feature type="transmembrane region" description="Helical" evidence="1">
    <location>
        <begin position="6"/>
        <end position="28"/>
    </location>
</feature>
<dbReference type="AlphaFoldDB" id="A0A2Y9BET0"/>
<dbReference type="InterPro" id="IPR019074">
    <property type="entry name" value="YabQ"/>
</dbReference>
<feature type="transmembrane region" description="Helical" evidence="1">
    <location>
        <begin position="40"/>
        <end position="59"/>
    </location>
</feature>
<keyword evidence="1" id="KW-0812">Transmembrane</keyword>
<sequence>MLGIGKEAIIFLYAGLSGIVVLFSYQILRLFRRLIRHHIVVVNLEDLIYWLGVSVYLFRQMYMTTYGSIRWFFVLGVVCGIIAANFVISLAKKMYEKMKKSLERKGKNR</sequence>
<reference evidence="2 3" key="1">
    <citation type="submission" date="2018-05" db="EMBL/GenBank/DDBJ databases">
        <title>The Hungate 1000. A catalogue of reference genomes from the rumen microbiome.</title>
        <authorList>
            <person name="Kelly W."/>
        </authorList>
    </citation>
    <scope>NUCLEOTIDE SEQUENCE [LARGE SCALE GENOMIC DNA]</scope>
    <source>
        <strain evidence="2 3">NLAE-zl-C242</strain>
    </source>
</reference>
<keyword evidence="1" id="KW-0472">Membrane</keyword>
<protein>
    <submittedName>
        <fullName evidence="2">Spore cortex protein YabQ</fullName>
    </submittedName>
</protein>
<gene>
    <name evidence="2" type="ORF">A8806_104210</name>
</gene>
<dbReference type="NCBIfam" id="TIGR02893">
    <property type="entry name" value="spore_yabQ"/>
    <property type="match status" value="1"/>
</dbReference>
<feature type="transmembrane region" description="Helical" evidence="1">
    <location>
        <begin position="71"/>
        <end position="91"/>
    </location>
</feature>